<comment type="similarity">
    <text evidence="8 9">Belongs to the TRAP transporter small permease family.</text>
</comment>
<evidence type="ECO:0000313" key="11">
    <source>
        <dbReference type="EMBL" id="MBR0797328.1"/>
    </source>
</evidence>
<evidence type="ECO:0000256" key="5">
    <source>
        <dbReference type="ARBA" id="ARBA00022692"/>
    </source>
</evidence>
<dbReference type="EMBL" id="JAFCJH010000017">
    <property type="protein sequence ID" value="MBR0797328.1"/>
    <property type="molecule type" value="Genomic_DNA"/>
</dbReference>
<comment type="caution">
    <text evidence="11">The sequence shown here is derived from an EMBL/GenBank/DDBJ whole genome shotgun (WGS) entry which is preliminary data.</text>
</comment>
<comment type="subcellular location">
    <subcellularLocation>
        <location evidence="1 9">Cell inner membrane</location>
        <topology evidence="1 9">Multi-pass membrane protein</topology>
    </subcellularLocation>
</comment>
<keyword evidence="6 9" id="KW-1133">Transmembrane helix</keyword>
<dbReference type="InterPro" id="IPR055348">
    <property type="entry name" value="DctQ"/>
</dbReference>
<dbReference type="Proteomes" id="UP001315278">
    <property type="component" value="Unassembled WGS sequence"/>
</dbReference>
<comment type="function">
    <text evidence="9">Part of the tripartite ATP-independent periplasmic (TRAP) transport system.</text>
</comment>
<evidence type="ECO:0000259" key="10">
    <source>
        <dbReference type="Pfam" id="PF04290"/>
    </source>
</evidence>
<keyword evidence="3" id="KW-1003">Cell membrane</keyword>
<evidence type="ECO:0000256" key="4">
    <source>
        <dbReference type="ARBA" id="ARBA00022519"/>
    </source>
</evidence>
<keyword evidence="7 9" id="KW-0472">Membrane</keyword>
<evidence type="ECO:0000256" key="9">
    <source>
        <dbReference type="RuleBase" id="RU369079"/>
    </source>
</evidence>
<feature type="domain" description="Tripartite ATP-independent periplasmic transporters DctQ component" evidence="10">
    <location>
        <begin position="31"/>
        <end position="161"/>
    </location>
</feature>
<keyword evidence="5 9" id="KW-0812">Transmembrane</keyword>
<evidence type="ECO:0000256" key="8">
    <source>
        <dbReference type="ARBA" id="ARBA00038436"/>
    </source>
</evidence>
<proteinExistence type="inferred from homology"/>
<feature type="transmembrane region" description="Helical" evidence="9">
    <location>
        <begin position="55"/>
        <end position="73"/>
    </location>
</feature>
<feature type="transmembrane region" description="Helical" evidence="9">
    <location>
        <begin position="94"/>
        <end position="116"/>
    </location>
</feature>
<evidence type="ECO:0000256" key="3">
    <source>
        <dbReference type="ARBA" id="ARBA00022475"/>
    </source>
</evidence>
<evidence type="ECO:0000256" key="6">
    <source>
        <dbReference type="ARBA" id="ARBA00022989"/>
    </source>
</evidence>
<dbReference type="Pfam" id="PF04290">
    <property type="entry name" value="DctQ"/>
    <property type="match status" value="1"/>
</dbReference>
<evidence type="ECO:0000256" key="7">
    <source>
        <dbReference type="ARBA" id="ARBA00023136"/>
    </source>
</evidence>
<dbReference type="RefSeq" id="WP_212493257.1">
    <property type="nucleotide sequence ID" value="NZ_JAFCJH010000017.1"/>
</dbReference>
<dbReference type="PANTHER" id="PTHR35011">
    <property type="entry name" value="2,3-DIKETO-L-GULONATE TRAP TRANSPORTER SMALL PERMEASE PROTEIN YIAM"/>
    <property type="match status" value="1"/>
</dbReference>
<protein>
    <recommendedName>
        <fullName evidence="9">TRAP transporter small permease protein</fullName>
    </recommendedName>
</protein>
<dbReference type="InterPro" id="IPR007387">
    <property type="entry name" value="TRAP_DctQ"/>
</dbReference>
<gene>
    <name evidence="11" type="ORF">JQ615_18220</name>
</gene>
<evidence type="ECO:0000256" key="2">
    <source>
        <dbReference type="ARBA" id="ARBA00022448"/>
    </source>
</evidence>
<organism evidence="11 12">
    <name type="scientific">Bradyrhizobium jicamae</name>
    <dbReference type="NCBI Taxonomy" id="280332"/>
    <lineage>
        <taxon>Bacteria</taxon>
        <taxon>Pseudomonadati</taxon>
        <taxon>Pseudomonadota</taxon>
        <taxon>Alphaproteobacteria</taxon>
        <taxon>Hyphomicrobiales</taxon>
        <taxon>Nitrobacteraceae</taxon>
        <taxon>Bradyrhizobium</taxon>
    </lineage>
</organism>
<name>A0ABS5FKM6_9BRAD</name>
<comment type="subunit">
    <text evidence="9">The complex comprises the extracytoplasmic solute receptor protein and the two transmembrane proteins.</text>
</comment>
<reference evidence="12" key="1">
    <citation type="journal article" date="2021" name="ISME J.">
        <title>Evolutionary origin and ecological implication of a unique nif island in free-living Bradyrhizobium lineages.</title>
        <authorList>
            <person name="Tao J."/>
        </authorList>
    </citation>
    <scope>NUCLEOTIDE SEQUENCE [LARGE SCALE GENOMIC DNA]</scope>
    <source>
        <strain evidence="12">SZCCT0434</strain>
    </source>
</reference>
<evidence type="ECO:0000256" key="1">
    <source>
        <dbReference type="ARBA" id="ARBA00004429"/>
    </source>
</evidence>
<keyword evidence="12" id="KW-1185">Reference proteome</keyword>
<feature type="transmembrane region" description="Helical" evidence="9">
    <location>
        <begin position="21"/>
        <end position="43"/>
    </location>
</feature>
<evidence type="ECO:0000313" key="12">
    <source>
        <dbReference type="Proteomes" id="UP001315278"/>
    </source>
</evidence>
<sequence>MASPDSRRFLQDAWWDKVERFMIGLLGLAAMLVGLVQVAGRYIAPRYAISWAEEVIVYLIVWGIMLAASQLVRTDGHVRPDLVLRAVSPRVQRWIEVLNCIAALVFCVGLAWYGWSIVATSWQLDERSSSDLQFPMWLYSAAIPTGALLMTGRYLARLYRYLFAFDPEIMSVGHIPEHERAGVTGALPPGAD</sequence>
<accession>A0ABS5FKM6</accession>
<feature type="transmembrane region" description="Helical" evidence="9">
    <location>
        <begin position="136"/>
        <end position="156"/>
    </location>
</feature>
<keyword evidence="2 9" id="KW-0813">Transport</keyword>
<keyword evidence="4 9" id="KW-0997">Cell inner membrane</keyword>